<dbReference type="Proteomes" id="UP001600888">
    <property type="component" value="Unassembled WGS sequence"/>
</dbReference>
<evidence type="ECO:0000313" key="1">
    <source>
        <dbReference type="EMBL" id="KAL2291517.1"/>
    </source>
</evidence>
<evidence type="ECO:0000313" key="2">
    <source>
        <dbReference type="Proteomes" id="UP001600888"/>
    </source>
</evidence>
<keyword evidence="2" id="KW-1185">Reference proteome</keyword>
<gene>
    <name evidence="1" type="ORF">FJTKL_12903</name>
</gene>
<protein>
    <submittedName>
        <fullName evidence="1">Uncharacterized protein</fullName>
    </submittedName>
</protein>
<name>A0ABR4F9Z2_9PEZI</name>
<organism evidence="1 2">
    <name type="scientific">Diaporthe vaccinii</name>
    <dbReference type="NCBI Taxonomy" id="105482"/>
    <lineage>
        <taxon>Eukaryota</taxon>
        <taxon>Fungi</taxon>
        <taxon>Dikarya</taxon>
        <taxon>Ascomycota</taxon>
        <taxon>Pezizomycotina</taxon>
        <taxon>Sordariomycetes</taxon>
        <taxon>Sordariomycetidae</taxon>
        <taxon>Diaporthales</taxon>
        <taxon>Diaporthaceae</taxon>
        <taxon>Diaporthe</taxon>
        <taxon>Diaporthe eres species complex</taxon>
    </lineage>
</organism>
<comment type="caution">
    <text evidence="1">The sequence shown here is derived from an EMBL/GenBank/DDBJ whole genome shotgun (WGS) entry which is preliminary data.</text>
</comment>
<dbReference type="EMBL" id="JBAWTH010000006">
    <property type="protein sequence ID" value="KAL2291517.1"/>
    <property type="molecule type" value="Genomic_DNA"/>
</dbReference>
<accession>A0ABR4F9Z2</accession>
<sequence>MDESLYGTSFWTQHTEGIDILAIVQVTQCAVLLVQPVLQGLEGFFSWTLIFVYRLRVDEGEVCNPGQMSAFVSLIMPGKANLPSIVFWIHEQSSSSVEDGIVVEPGPSEFLPLPTASTSGTIASATTGGA</sequence>
<proteinExistence type="predicted"/>
<reference evidence="1 2" key="1">
    <citation type="submission" date="2024-03" db="EMBL/GenBank/DDBJ databases">
        <title>A high-quality draft genome sequence of Diaporthe vaccinii, a causative agent of upright dieback and viscid rot disease in cranberry plants.</title>
        <authorList>
            <person name="Sarrasin M."/>
            <person name="Lang B.F."/>
            <person name="Burger G."/>
        </authorList>
    </citation>
    <scope>NUCLEOTIDE SEQUENCE [LARGE SCALE GENOMIC DNA]</scope>
    <source>
        <strain evidence="1 2">IS7</strain>
    </source>
</reference>